<dbReference type="GO" id="GO:0004523">
    <property type="term" value="F:RNA-DNA hybrid ribonuclease activity"/>
    <property type="evidence" value="ECO:0007669"/>
    <property type="project" value="UniProtKB-EC"/>
</dbReference>
<feature type="non-terminal residue" evidence="6">
    <location>
        <position position="840"/>
    </location>
</feature>
<keyword evidence="7" id="KW-1185">Reference proteome</keyword>
<dbReference type="FunFam" id="3.30.70.270:FF:000020">
    <property type="entry name" value="Transposon Tf2-6 polyprotein-like Protein"/>
    <property type="match status" value="1"/>
</dbReference>
<dbReference type="Pfam" id="PF17919">
    <property type="entry name" value="RT_RNaseH_2"/>
    <property type="match status" value="1"/>
</dbReference>
<evidence type="ECO:0000256" key="3">
    <source>
        <dbReference type="ARBA" id="ARBA00022801"/>
    </source>
</evidence>
<dbReference type="Gene3D" id="3.10.10.10">
    <property type="entry name" value="HIV Type 1 Reverse Transcriptase, subunit A, domain 1"/>
    <property type="match status" value="1"/>
</dbReference>
<dbReference type="InterPro" id="IPR043502">
    <property type="entry name" value="DNA/RNA_pol_sf"/>
</dbReference>
<dbReference type="SUPFAM" id="SSF53098">
    <property type="entry name" value="Ribonuclease H-like"/>
    <property type="match status" value="1"/>
</dbReference>
<feature type="domain" description="Integrase catalytic" evidence="5">
    <location>
        <begin position="651"/>
        <end position="813"/>
    </location>
</feature>
<comment type="caution">
    <text evidence="6">The sequence shown here is derived from an EMBL/GenBank/DDBJ whole genome shotgun (WGS) entry which is preliminary data.</text>
</comment>
<dbReference type="Pfam" id="PF00078">
    <property type="entry name" value="RVT_1"/>
    <property type="match status" value="2"/>
</dbReference>
<dbReference type="InterPro" id="IPR001995">
    <property type="entry name" value="Peptidase_A2_cat"/>
</dbReference>
<dbReference type="SUPFAM" id="SSF50630">
    <property type="entry name" value="Acid proteases"/>
    <property type="match status" value="1"/>
</dbReference>
<dbReference type="PANTHER" id="PTHR37984">
    <property type="entry name" value="PROTEIN CBG26694"/>
    <property type="match status" value="1"/>
</dbReference>
<sequence>MMPWNLSQPTPFLQNVGEPPMPFKAWIRVFENYVWAMDEALSDARKRALLIHCLGAEGQRLFYTLTVADDKYNTALQAIHTFFEPKVNVVAERYRFRQRGQRHGETTDQYFAALKELAATCEFGSMEEEMIRDQPCRGHKHVSEISIPDVTVLTVESPPRDTSKIMCIAQISACGTTQNVNLMLDTGSAVPILPMSLCTQYFPTATLTEAKLNLVNYGGHTIPVMGCLEAEFMYDDQRATAELFIVNTGTAVLGRDLFAALKLQLLDGHIVTSPCCPINSADTTMKPEKLGCAQGFTHLVKELKQLVQQDVIEPIESAIVVDSFPLPHMEEMFAELRGSTVFSTLDLQSAYHQVLLHEDSRSLTSFITHDGLFRYKRVPYGLASGPTDCNLDDIIVSGKTSEEHDRNLDTTLERLEATGLKLNFDKCQIRQTELSFLGHTISAKGLQPDVSHVQAVSHAPPPKDITSLRSFLGLTAWYSEFIPDYSAVVEPLRVLCRGSASFTWTPEAQTSFERVKDLIINSPALALFDPELHTIVTTDASNHGLGAVLTQMHPDGSEKTVAFASRTLTQAEFKYSIIEKEALGCVWATEKWRTYLWVTPMHSSDQAKTQRTVLVARYGWPGMDAQVETAIKSCITCQSHDKTAVVRTPPLQPVPLPNGAWEKLAIDIVGPFDTAPGDCRFAVTLVDYFSKWPEIAFMPQVTFLAVIQFLSKIFSCEGDPQELISDHGSQFMSCEFEMFLRNRGIVHQTSSVYYSRANGEVERFNRTLKHTLLTASLEGKGWKEFTREFLQVYRSTPHLTTQRAPAELLHARQMRTKLHISGLQIQQHLRPPKIQNIVDR</sequence>
<evidence type="ECO:0000256" key="1">
    <source>
        <dbReference type="ARBA" id="ARBA00010879"/>
    </source>
</evidence>
<dbReference type="Gene3D" id="3.30.70.270">
    <property type="match status" value="2"/>
</dbReference>
<dbReference type="GO" id="GO:0006259">
    <property type="term" value="P:DNA metabolic process"/>
    <property type="evidence" value="ECO:0007669"/>
    <property type="project" value="UniProtKB-ARBA"/>
</dbReference>
<dbReference type="PROSITE" id="PS50994">
    <property type="entry name" value="INTEGRASE"/>
    <property type="match status" value="1"/>
</dbReference>
<dbReference type="EC" id="3.1.26.4" evidence="2"/>
<dbReference type="InterPro" id="IPR001584">
    <property type="entry name" value="Integrase_cat-core"/>
</dbReference>
<evidence type="ECO:0000259" key="4">
    <source>
        <dbReference type="PROSITE" id="PS50175"/>
    </source>
</evidence>
<dbReference type="AlphaFoldDB" id="A0ABD0RHD2"/>
<dbReference type="PANTHER" id="PTHR37984:SF9">
    <property type="entry name" value="INTEGRASE CATALYTIC DOMAIN-CONTAINING PROTEIN"/>
    <property type="match status" value="1"/>
</dbReference>
<dbReference type="InterPro" id="IPR036397">
    <property type="entry name" value="RNaseH_sf"/>
</dbReference>
<dbReference type="InterPro" id="IPR012337">
    <property type="entry name" value="RNaseH-like_sf"/>
</dbReference>
<gene>
    <name evidence="6" type="ORF">M9458_006025</name>
</gene>
<evidence type="ECO:0000256" key="2">
    <source>
        <dbReference type="ARBA" id="ARBA00012180"/>
    </source>
</evidence>
<accession>A0ABD0RHD2</accession>
<evidence type="ECO:0000313" key="7">
    <source>
        <dbReference type="Proteomes" id="UP001529510"/>
    </source>
</evidence>
<protein>
    <recommendedName>
        <fullName evidence="2">ribonuclease H</fullName>
        <ecNumber evidence="2">3.1.26.4</ecNumber>
    </recommendedName>
</protein>
<evidence type="ECO:0000259" key="5">
    <source>
        <dbReference type="PROSITE" id="PS50994"/>
    </source>
</evidence>
<dbReference type="InterPro" id="IPR021109">
    <property type="entry name" value="Peptidase_aspartic_dom_sf"/>
</dbReference>
<dbReference type="InterPro" id="IPR041577">
    <property type="entry name" value="RT_RNaseH_2"/>
</dbReference>
<name>A0ABD0RHD2_CIRMR</name>
<dbReference type="InterPro" id="IPR050951">
    <property type="entry name" value="Retrovirus_Pol_polyprotein"/>
</dbReference>
<dbReference type="InterPro" id="IPR043128">
    <property type="entry name" value="Rev_trsase/Diguanyl_cyclase"/>
</dbReference>
<keyword evidence="3" id="KW-0378">Hydrolase</keyword>
<dbReference type="InterPro" id="IPR000477">
    <property type="entry name" value="RT_dom"/>
</dbReference>
<dbReference type="FunFam" id="3.30.420.10:FF:000063">
    <property type="entry name" value="Retrovirus-related Pol polyprotein from transposon 297-like Protein"/>
    <property type="match status" value="1"/>
</dbReference>
<dbReference type="CDD" id="cd01647">
    <property type="entry name" value="RT_LTR"/>
    <property type="match status" value="1"/>
</dbReference>
<feature type="domain" description="Peptidase A2" evidence="4">
    <location>
        <begin position="180"/>
        <end position="257"/>
    </location>
</feature>
<dbReference type="Proteomes" id="UP001529510">
    <property type="component" value="Unassembled WGS sequence"/>
</dbReference>
<dbReference type="CDD" id="cd09274">
    <property type="entry name" value="RNase_HI_RT_Ty3"/>
    <property type="match status" value="1"/>
</dbReference>
<dbReference type="FunFam" id="3.30.70.270:FF:000003">
    <property type="entry name" value="Transposon Ty3-G Gag-Pol polyprotein"/>
    <property type="match status" value="1"/>
</dbReference>
<reference evidence="6 7" key="1">
    <citation type="submission" date="2024-05" db="EMBL/GenBank/DDBJ databases">
        <title>Genome sequencing and assembly of Indian major carp, Cirrhinus mrigala (Hamilton, 1822).</title>
        <authorList>
            <person name="Mohindra V."/>
            <person name="Chowdhury L.M."/>
            <person name="Lal K."/>
            <person name="Jena J.K."/>
        </authorList>
    </citation>
    <scope>NUCLEOTIDE SEQUENCE [LARGE SCALE GENOMIC DNA]</scope>
    <source>
        <strain evidence="6">CM1030</strain>
        <tissue evidence="6">Blood</tissue>
    </source>
</reference>
<proteinExistence type="inferred from homology"/>
<dbReference type="Gene3D" id="3.30.420.10">
    <property type="entry name" value="Ribonuclease H-like superfamily/Ribonuclease H"/>
    <property type="match status" value="1"/>
</dbReference>
<dbReference type="PROSITE" id="PS50175">
    <property type="entry name" value="ASP_PROT_RETROV"/>
    <property type="match status" value="1"/>
</dbReference>
<evidence type="ECO:0000313" key="6">
    <source>
        <dbReference type="EMBL" id="KAL0197485.1"/>
    </source>
</evidence>
<organism evidence="6 7">
    <name type="scientific">Cirrhinus mrigala</name>
    <name type="common">Mrigala</name>
    <dbReference type="NCBI Taxonomy" id="683832"/>
    <lineage>
        <taxon>Eukaryota</taxon>
        <taxon>Metazoa</taxon>
        <taxon>Chordata</taxon>
        <taxon>Craniata</taxon>
        <taxon>Vertebrata</taxon>
        <taxon>Euteleostomi</taxon>
        <taxon>Actinopterygii</taxon>
        <taxon>Neopterygii</taxon>
        <taxon>Teleostei</taxon>
        <taxon>Ostariophysi</taxon>
        <taxon>Cypriniformes</taxon>
        <taxon>Cyprinidae</taxon>
        <taxon>Labeoninae</taxon>
        <taxon>Labeonini</taxon>
        <taxon>Cirrhinus</taxon>
    </lineage>
</organism>
<comment type="similarity">
    <text evidence="1">Belongs to the beta type-B retroviral polymerase family. HERV class-II K(HML-2) pol subfamily.</text>
</comment>
<dbReference type="SUPFAM" id="SSF56672">
    <property type="entry name" value="DNA/RNA polymerases"/>
    <property type="match status" value="1"/>
</dbReference>
<dbReference type="Pfam" id="PF00665">
    <property type="entry name" value="rve"/>
    <property type="match status" value="1"/>
</dbReference>
<dbReference type="EMBL" id="JAMKFB020000003">
    <property type="protein sequence ID" value="KAL0197485.1"/>
    <property type="molecule type" value="Genomic_DNA"/>
</dbReference>